<dbReference type="GO" id="GO:0016787">
    <property type="term" value="F:hydrolase activity"/>
    <property type="evidence" value="ECO:0007669"/>
    <property type="project" value="UniProtKB-KW"/>
</dbReference>
<dbReference type="SUPFAM" id="SSF53474">
    <property type="entry name" value="alpha/beta-Hydrolases"/>
    <property type="match status" value="1"/>
</dbReference>
<keyword evidence="2" id="KW-0378">Hydrolase</keyword>
<dbReference type="InterPro" id="IPR050266">
    <property type="entry name" value="AB_hydrolase_sf"/>
</dbReference>
<dbReference type="Gene3D" id="3.40.50.1820">
    <property type="entry name" value="alpha/beta hydrolase"/>
    <property type="match status" value="1"/>
</dbReference>
<accession>A0ABY9JS65</accession>
<gene>
    <name evidence="2" type="ORF">LC087_09645</name>
</gene>
<dbReference type="EMBL" id="CP129013">
    <property type="protein sequence ID" value="WLR41207.1"/>
    <property type="molecule type" value="Genomic_DNA"/>
</dbReference>
<dbReference type="Pfam" id="PF00561">
    <property type="entry name" value="Abhydrolase_1"/>
    <property type="match status" value="1"/>
</dbReference>
<sequence>MVSRSIYRSIEGKRRIQRYYETYLNVLPVVFERRFILTDAGKTHVLVTGPQDAKPLFILQGGNCIYPMTLSWFTPLLNQYRIYAPDTIGHPGFSEEKRISAKGDCFAKWIIQLMDSLKIANSAFIGPSYGAGIVLRLATYHPERISCSALVAPAGISLGLKTKMVMNILIPLFLYRITSSQKQLKKITTAMSDGDMGDLDQQIIGDIFKYVKLEQDMPKLTEKKDLLHYYSPTLVITGVNDIFFPVERLSDIVKDIIPNLITFRTIDMGHFPSNEGLLKINNDITDFLDSYY</sequence>
<dbReference type="PANTHER" id="PTHR43798">
    <property type="entry name" value="MONOACYLGLYCEROL LIPASE"/>
    <property type="match status" value="1"/>
</dbReference>
<dbReference type="PANTHER" id="PTHR43798:SF33">
    <property type="entry name" value="HYDROLASE, PUTATIVE (AFU_ORTHOLOGUE AFUA_2G14860)-RELATED"/>
    <property type="match status" value="1"/>
</dbReference>
<dbReference type="InterPro" id="IPR029058">
    <property type="entry name" value="AB_hydrolase_fold"/>
</dbReference>
<dbReference type="PRINTS" id="PR00111">
    <property type="entry name" value="ABHYDROLASE"/>
</dbReference>
<evidence type="ECO:0000313" key="2">
    <source>
        <dbReference type="EMBL" id="WLR41207.1"/>
    </source>
</evidence>
<evidence type="ECO:0000259" key="1">
    <source>
        <dbReference type="Pfam" id="PF00561"/>
    </source>
</evidence>
<evidence type="ECO:0000313" key="3">
    <source>
        <dbReference type="Proteomes" id="UP001197974"/>
    </source>
</evidence>
<keyword evidence="3" id="KW-1185">Reference proteome</keyword>
<dbReference type="RefSeq" id="WP_226543346.1">
    <property type="nucleotide sequence ID" value="NZ_CP129013.1"/>
</dbReference>
<feature type="domain" description="AB hydrolase-1" evidence="1">
    <location>
        <begin position="55"/>
        <end position="156"/>
    </location>
</feature>
<organism evidence="2 3">
    <name type="scientific">Bacillus carboniphilus</name>
    <dbReference type="NCBI Taxonomy" id="86663"/>
    <lineage>
        <taxon>Bacteria</taxon>
        <taxon>Bacillati</taxon>
        <taxon>Bacillota</taxon>
        <taxon>Bacilli</taxon>
        <taxon>Bacillales</taxon>
        <taxon>Bacillaceae</taxon>
        <taxon>Bacillus</taxon>
    </lineage>
</organism>
<dbReference type="Proteomes" id="UP001197974">
    <property type="component" value="Chromosome"/>
</dbReference>
<proteinExistence type="predicted"/>
<protein>
    <submittedName>
        <fullName evidence="2">Alpha/beta hydrolase</fullName>
    </submittedName>
</protein>
<name>A0ABY9JS65_9BACI</name>
<reference evidence="2 3" key="1">
    <citation type="submission" date="2023-06" db="EMBL/GenBank/DDBJ databases">
        <title>Five Gram-positive bacteria isolated from mangrove sediments in Shenzhen, Guangdong, China.</title>
        <authorList>
            <person name="Yu S."/>
            <person name="Zheng W."/>
            <person name="Huang Y."/>
        </authorList>
    </citation>
    <scope>NUCLEOTIDE SEQUENCE [LARGE SCALE GENOMIC DNA]</scope>
    <source>
        <strain evidence="2 3">SaN35-3</strain>
    </source>
</reference>
<dbReference type="InterPro" id="IPR000073">
    <property type="entry name" value="AB_hydrolase_1"/>
</dbReference>